<keyword evidence="1" id="KW-0805">Transcription regulation</keyword>
<dbReference type="SUPFAM" id="SSF46894">
    <property type="entry name" value="C-terminal effector domain of the bipartite response regulators"/>
    <property type="match status" value="1"/>
</dbReference>
<dbReference type="Proteomes" id="UP000183050">
    <property type="component" value="Plasmid unnamed7"/>
</dbReference>
<evidence type="ECO:0000256" key="1">
    <source>
        <dbReference type="ARBA" id="ARBA00023015"/>
    </source>
</evidence>
<dbReference type="InterPro" id="IPR016032">
    <property type="entry name" value="Sig_transdc_resp-reg_C-effctor"/>
</dbReference>
<dbReference type="GO" id="GO:0006355">
    <property type="term" value="P:regulation of DNA-templated transcription"/>
    <property type="evidence" value="ECO:0007669"/>
    <property type="project" value="InterPro"/>
</dbReference>
<dbReference type="PROSITE" id="PS50043">
    <property type="entry name" value="HTH_LUXR_2"/>
    <property type="match status" value="1"/>
</dbReference>
<evidence type="ECO:0000313" key="5">
    <source>
        <dbReference type="EMBL" id="API57661.1"/>
    </source>
</evidence>
<dbReference type="SUPFAM" id="SSF75516">
    <property type="entry name" value="Pheromone-binding domain of LuxR-like quorum-sensing transcription factors"/>
    <property type="match status" value="1"/>
</dbReference>
<dbReference type="InterPro" id="IPR036693">
    <property type="entry name" value="TF_LuxR_autoind-bd_dom_sf"/>
</dbReference>
<dbReference type="PRINTS" id="PR00038">
    <property type="entry name" value="HTHLUXR"/>
</dbReference>
<dbReference type="InterPro" id="IPR000792">
    <property type="entry name" value="Tscrpt_reg_LuxR_C"/>
</dbReference>
<dbReference type="EMBL" id="CP018235">
    <property type="protein sequence ID" value="API57661.1"/>
    <property type="molecule type" value="Genomic_DNA"/>
</dbReference>
<evidence type="ECO:0000256" key="2">
    <source>
        <dbReference type="ARBA" id="ARBA00023125"/>
    </source>
</evidence>
<dbReference type="Gene3D" id="1.10.10.10">
    <property type="entry name" value="Winged helix-like DNA-binding domain superfamily/Winged helix DNA-binding domain"/>
    <property type="match status" value="1"/>
</dbReference>
<dbReference type="Gene3D" id="3.30.450.80">
    <property type="entry name" value="Transcription factor LuxR-like, autoinducer-binding domain"/>
    <property type="match status" value="1"/>
</dbReference>
<organism evidence="5 6">
    <name type="scientific">Rhizobium leguminosarum</name>
    <dbReference type="NCBI Taxonomy" id="384"/>
    <lineage>
        <taxon>Bacteria</taxon>
        <taxon>Pseudomonadati</taxon>
        <taxon>Pseudomonadota</taxon>
        <taxon>Alphaproteobacteria</taxon>
        <taxon>Hyphomicrobiales</taxon>
        <taxon>Rhizobiaceae</taxon>
        <taxon>Rhizobium/Agrobacterium group</taxon>
        <taxon>Rhizobium</taxon>
    </lineage>
</organism>
<protein>
    <recommendedName>
        <fullName evidence="4">HTH luxR-type domain-containing protein</fullName>
    </recommendedName>
</protein>
<accession>A0A1L3ZPW2</accession>
<reference evidence="5 6" key="1">
    <citation type="submission" date="2016-11" db="EMBL/GenBank/DDBJ databases">
        <title>Rhizobium leguminosarum bv. viciae strain Vaf12 isolated from Vavilovia formosa root nodules from Russia, Dagestan.</title>
        <authorList>
            <person name="Kimeklis A."/>
        </authorList>
    </citation>
    <scope>NUCLEOTIDE SEQUENCE [LARGE SCALE GENOMIC DNA]</scope>
    <source>
        <strain evidence="5 6">Vaf-108</strain>
        <plasmid evidence="6">Plasmid unnamed7</plasmid>
    </source>
</reference>
<keyword evidence="2" id="KW-0238">DNA-binding</keyword>
<keyword evidence="5" id="KW-0614">Plasmid</keyword>
<dbReference type="PANTHER" id="PTHR44688">
    <property type="entry name" value="DNA-BINDING TRANSCRIPTIONAL ACTIVATOR DEVR_DOSR"/>
    <property type="match status" value="1"/>
</dbReference>
<geneLocation type="plasmid" evidence="5 6">
    <name>unnamed7</name>
</geneLocation>
<dbReference type="AlphaFoldDB" id="A0A1L3ZPW2"/>
<dbReference type="PROSITE" id="PS00622">
    <property type="entry name" value="HTH_LUXR_1"/>
    <property type="match status" value="1"/>
</dbReference>
<dbReference type="InterPro" id="IPR036388">
    <property type="entry name" value="WH-like_DNA-bd_sf"/>
</dbReference>
<evidence type="ECO:0000259" key="4">
    <source>
        <dbReference type="PROSITE" id="PS50043"/>
    </source>
</evidence>
<feature type="domain" description="HTH luxR-type" evidence="4">
    <location>
        <begin position="195"/>
        <end position="260"/>
    </location>
</feature>
<dbReference type="Pfam" id="PF03472">
    <property type="entry name" value="Autoind_bind"/>
    <property type="match status" value="1"/>
</dbReference>
<name>A0A1L3ZPW2_RHILE</name>
<dbReference type="GO" id="GO:0003677">
    <property type="term" value="F:DNA binding"/>
    <property type="evidence" value="ECO:0007669"/>
    <property type="project" value="UniProtKB-KW"/>
</dbReference>
<evidence type="ECO:0000256" key="3">
    <source>
        <dbReference type="ARBA" id="ARBA00023163"/>
    </source>
</evidence>
<keyword evidence="3" id="KW-0804">Transcription</keyword>
<dbReference type="SMART" id="SM00421">
    <property type="entry name" value="HTH_LUXR"/>
    <property type="match status" value="1"/>
</dbReference>
<evidence type="ECO:0000313" key="6">
    <source>
        <dbReference type="Proteomes" id="UP000183050"/>
    </source>
</evidence>
<dbReference type="Pfam" id="PF00196">
    <property type="entry name" value="GerE"/>
    <property type="match status" value="1"/>
</dbReference>
<dbReference type="CDD" id="cd06170">
    <property type="entry name" value="LuxR_C_like"/>
    <property type="match status" value="1"/>
</dbReference>
<dbReference type="InterPro" id="IPR005143">
    <property type="entry name" value="TF_LuxR_autoind-bd_dom"/>
</dbReference>
<gene>
    <name evidence="5" type="ORF">BMW22_41005</name>
</gene>
<dbReference type="PANTHER" id="PTHR44688:SF16">
    <property type="entry name" value="DNA-BINDING TRANSCRIPTIONAL ACTIVATOR DEVR_DOSR"/>
    <property type="match status" value="1"/>
</dbReference>
<proteinExistence type="predicted"/>
<sequence>MLRCDDVNLAPNREVVVKEESSTVSNLVFDFLSESASAKSKDDVLLLLGKISQYFGFSYFAISGIPSPPERIDPYFVLGNWSAVWFDRYRENNYVHADPIVQLSKTCDHAFVWSEALRDQKLTRQSRRVMNEAREFKLIDGFSVPLHTAAGFQSIVSFGAEKVELSTRHRSALYLMAAYAHSLLRAEIGNDASRKVQALPMITTREREIIHWCAAGKTAIEIATILGRSHRTIQNVILNIQRKLNVVNTPQMIAESFRLRIIR</sequence>